<feature type="domain" description="M23ase beta-sheet core" evidence="2">
    <location>
        <begin position="256"/>
        <end position="354"/>
    </location>
</feature>
<evidence type="ECO:0000259" key="3">
    <source>
        <dbReference type="Pfam" id="PF13702"/>
    </source>
</evidence>
<dbReference type="EMBL" id="JBHLTR010000040">
    <property type="protein sequence ID" value="MFC0560784.1"/>
    <property type="molecule type" value="Genomic_DNA"/>
</dbReference>
<feature type="domain" description="CwlT-like lysozyme" evidence="3">
    <location>
        <begin position="66"/>
        <end position="216"/>
    </location>
</feature>
<gene>
    <name evidence="4" type="ORF">ACFFH4_17550</name>
</gene>
<dbReference type="InterPro" id="IPR016047">
    <property type="entry name" value="M23ase_b-sheet_dom"/>
</dbReference>
<keyword evidence="5" id="KW-1185">Reference proteome</keyword>
<proteinExistence type="predicted"/>
<dbReference type="CDD" id="cd16891">
    <property type="entry name" value="CwlT-like"/>
    <property type="match status" value="1"/>
</dbReference>
<dbReference type="Proteomes" id="UP001589833">
    <property type="component" value="Unassembled WGS sequence"/>
</dbReference>
<dbReference type="RefSeq" id="WP_273847947.1">
    <property type="nucleotide sequence ID" value="NZ_JAQQWT010000042.1"/>
</dbReference>
<dbReference type="Pfam" id="PF01551">
    <property type="entry name" value="Peptidase_M23"/>
    <property type="match status" value="1"/>
</dbReference>
<protein>
    <submittedName>
        <fullName evidence="4">Lysozyme family protein</fullName>
    </submittedName>
</protein>
<dbReference type="PANTHER" id="PTHR21666:SF270">
    <property type="entry name" value="MUREIN HYDROLASE ACTIVATOR ENVC"/>
    <property type="match status" value="1"/>
</dbReference>
<comment type="caution">
    <text evidence="4">The sequence shown here is derived from an EMBL/GenBank/DDBJ whole genome shotgun (WGS) entry which is preliminary data.</text>
</comment>
<name>A0ABV6NJC1_9BACI</name>
<dbReference type="Gene3D" id="2.70.70.10">
    <property type="entry name" value="Glucose Permease (Domain IIA)"/>
    <property type="match status" value="1"/>
</dbReference>
<keyword evidence="1" id="KW-0472">Membrane</keyword>
<reference evidence="4 5" key="1">
    <citation type="submission" date="2024-09" db="EMBL/GenBank/DDBJ databases">
        <authorList>
            <person name="Sun Q."/>
            <person name="Mori K."/>
        </authorList>
    </citation>
    <scope>NUCLEOTIDE SEQUENCE [LARGE SCALE GENOMIC DNA]</scope>
    <source>
        <strain evidence="4 5">NCAIM B.02301</strain>
    </source>
</reference>
<dbReference type="PANTHER" id="PTHR21666">
    <property type="entry name" value="PEPTIDASE-RELATED"/>
    <property type="match status" value="1"/>
</dbReference>
<organism evidence="4 5">
    <name type="scientific">Halalkalibacter alkalisediminis</name>
    <dbReference type="NCBI Taxonomy" id="935616"/>
    <lineage>
        <taxon>Bacteria</taxon>
        <taxon>Bacillati</taxon>
        <taxon>Bacillota</taxon>
        <taxon>Bacilli</taxon>
        <taxon>Bacillales</taxon>
        <taxon>Bacillaceae</taxon>
        <taxon>Halalkalibacter</taxon>
    </lineage>
</organism>
<evidence type="ECO:0000313" key="5">
    <source>
        <dbReference type="Proteomes" id="UP001589833"/>
    </source>
</evidence>
<dbReference type="CDD" id="cd12797">
    <property type="entry name" value="M23_peptidase"/>
    <property type="match status" value="1"/>
</dbReference>
<keyword evidence="1" id="KW-0812">Transmembrane</keyword>
<keyword evidence="1" id="KW-1133">Transmembrane helix</keyword>
<accession>A0ABV6NJC1</accession>
<dbReference type="Gene3D" id="1.10.530.10">
    <property type="match status" value="1"/>
</dbReference>
<feature type="transmembrane region" description="Helical" evidence="1">
    <location>
        <begin position="21"/>
        <end position="43"/>
    </location>
</feature>
<dbReference type="Pfam" id="PF13702">
    <property type="entry name" value="Lysozyme_like"/>
    <property type="match status" value="1"/>
</dbReference>
<evidence type="ECO:0000256" key="1">
    <source>
        <dbReference type="SAM" id="Phobius"/>
    </source>
</evidence>
<evidence type="ECO:0000259" key="2">
    <source>
        <dbReference type="Pfam" id="PF01551"/>
    </source>
</evidence>
<dbReference type="InterPro" id="IPR023346">
    <property type="entry name" value="Lysozyme-like_dom_sf"/>
</dbReference>
<dbReference type="SUPFAM" id="SSF53955">
    <property type="entry name" value="Lysozyme-like"/>
    <property type="match status" value="1"/>
</dbReference>
<sequence length="360" mass="38684">MLKQAVELKAKATALALFLKYGLPVLLAIGALFTLIFHLMFIADSLFNSKQHPSSIGGGTVIGVSAEVLQYQGLVESLAAEYGIPEYSGIILAMMMQESGGRGNDPMQSSESLCGSIGCIQTSEESIEQGVKYFAQTLERADGDVRLAVQSYNFGVGFIPYAMERGGYSKEVAIDFSREWYQRVKHTGNYSCIRPESAATGACYGDIGYVDAVFSYYNYEQGTVVTGGGSFISPIGGMRITSDFGMRTHPITGEQRMHNGIDFGCINYVTPINAVTDGQVVFSGVQGGYGNIVILQHAPDLFTAYAHNSSNTVRTGDHVRAGQQIAVCGSTGASTGPHLHLEFRTQQNGGHQDPKSYLGL</sequence>
<dbReference type="SUPFAM" id="SSF51261">
    <property type="entry name" value="Duplicated hybrid motif"/>
    <property type="match status" value="1"/>
</dbReference>
<evidence type="ECO:0000313" key="4">
    <source>
        <dbReference type="EMBL" id="MFC0560784.1"/>
    </source>
</evidence>
<dbReference type="InterPro" id="IPR050570">
    <property type="entry name" value="Cell_wall_metabolism_enzyme"/>
</dbReference>
<dbReference type="InterPro" id="IPR047194">
    <property type="entry name" value="CwlT-like_lysozyme"/>
</dbReference>
<dbReference type="InterPro" id="IPR011055">
    <property type="entry name" value="Dup_hybrid_motif"/>
</dbReference>